<feature type="compositionally biased region" description="Polar residues" evidence="1">
    <location>
        <begin position="355"/>
        <end position="365"/>
    </location>
</feature>
<keyword evidence="4" id="KW-1185">Reference proteome</keyword>
<dbReference type="SUPFAM" id="SSF81631">
    <property type="entry name" value="PAP/OAS1 substrate-binding domain"/>
    <property type="match status" value="1"/>
</dbReference>
<dbReference type="PANTHER" id="PTHR45979">
    <property type="entry name" value="PAP/OAS1 SUBSTRATE-BINDING DOMAIN SUPERFAMILY"/>
    <property type="match status" value="1"/>
</dbReference>
<evidence type="ECO:0000256" key="1">
    <source>
        <dbReference type="SAM" id="MobiDB-lite"/>
    </source>
</evidence>
<feature type="region of interest" description="Disordered" evidence="1">
    <location>
        <begin position="525"/>
        <end position="560"/>
    </location>
</feature>
<dbReference type="PANTHER" id="PTHR45979:SF30">
    <property type="entry name" value="NUCLEOTIDYLTRANSFERASE"/>
    <property type="match status" value="1"/>
</dbReference>
<dbReference type="Pfam" id="PF26180">
    <property type="entry name" value="PAP-OAS1"/>
    <property type="match status" value="1"/>
</dbReference>
<feature type="region of interest" description="Disordered" evidence="1">
    <location>
        <begin position="347"/>
        <end position="376"/>
    </location>
</feature>
<feature type="domain" description="PAP/OAS1 substrate-binding-related" evidence="2">
    <location>
        <begin position="111"/>
        <end position="299"/>
    </location>
</feature>
<protein>
    <recommendedName>
        <fullName evidence="2">PAP/OAS1 substrate-binding-related domain-containing protein</fullName>
    </recommendedName>
</protein>
<accession>A0AAD9IK86</accession>
<dbReference type="SUPFAM" id="SSF81301">
    <property type="entry name" value="Nucleotidyltransferase"/>
    <property type="match status" value="1"/>
</dbReference>
<organism evidence="3 4">
    <name type="scientific">Prototheca wickerhamii</name>
    <dbReference type="NCBI Taxonomy" id="3111"/>
    <lineage>
        <taxon>Eukaryota</taxon>
        <taxon>Viridiplantae</taxon>
        <taxon>Chlorophyta</taxon>
        <taxon>core chlorophytes</taxon>
        <taxon>Trebouxiophyceae</taxon>
        <taxon>Chlorellales</taxon>
        <taxon>Chlorellaceae</taxon>
        <taxon>Prototheca</taxon>
    </lineage>
</organism>
<feature type="region of interest" description="Disordered" evidence="1">
    <location>
        <begin position="399"/>
        <end position="464"/>
    </location>
</feature>
<dbReference type="InterPro" id="IPR058920">
    <property type="entry name" value="PAP-OAS1-bd-rel"/>
</dbReference>
<dbReference type="Proteomes" id="UP001255856">
    <property type="component" value="Unassembled WGS sequence"/>
</dbReference>
<dbReference type="InterPro" id="IPR043519">
    <property type="entry name" value="NT_sf"/>
</dbReference>
<gene>
    <name evidence="3" type="ORF">QBZ16_002783</name>
</gene>
<evidence type="ECO:0000259" key="2">
    <source>
        <dbReference type="Pfam" id="PF26180"/>
    </source>
</evidence>
<evidence type="ECO:0000313" key="4">
    <source>
        <dbReference type="Proteomes" id="UP001255856"/>
    </source>
</evidence>
<dbReference type="EMBL" id="JASFZW010000003">
    <property type="protein sequence ID" value="KAK2079093.1"/>
    <property type="molecule type" value="Genomic_DNA"/>
</dbReference>
<name>A0AAD9IK86_PROWI</name>
<comment type="caution">
    <text evidence="3">The sequence shown here is derived from an EMBL/GenBank/DDBJ whole genome shotgun (WGS) entry which is preliminary data.</text>
</comment>
<dbReference type="Gene3D" id="3.30.460.10">
    <property type="entry name" value="Beta Polymerase, domain 2"/>
    <property type="match status" value="1"/>
</dbReference>
<dbReference type="Gene3D" id="1.10.1410.10">
    <property type="match status" value="1"/>
</dbReference>
<feature type="compositionally biased region" description="Basic residues" evidence="1">
    <location>
        <begin position="540"/>
        <end position="549"/>
    </location>
</feature>
<dbReference type="AlphaFoldDB" id="A0AAD9IK86"/>
<proteinExistence type="predicted"/>
<dbReference type="InterPro" id="IPR058921">
    <property type="entry name" value="PAP/OAS1-rel"/>
</dbReference>
<evidence type="ECO:0000313" key="3">
    <source>
        <dbReference type="EMBL" id="KAK2079093.1"/>
    </source>
</evidence>
<sequence>MPTPVVEAFMFGSVPLRTYLPDGDVDISLFCKSSRDQAAMRGAWAGRLLSALQWETRRGPLHLPIQDVQIIQAEVQLVKCIVAGVVVDISFDTIGGLCTVAFLESVDRLLGRGHLFKRSILLIKAWCYYESRLLGAHHGLLSSYALETMVLNVINRHHSILRTPLQVLMQFLETYSSFDWETHGLSLQGTVVLDALPELKVIPAAMSQAEPLLSPSSLAEMLARYAVPTKQPDSSFPRRNINIFDPLLPSNNLGRSVSKASAARFAAALRLGLSSLRRALERSPAGAIESVDGFFRNAWQAPMRAAAEAATYFQGLAVMSASAHPSVPRPSATEEALPEGALPQALATRPAWAQQRAQRSFQATAPWSPVPRPGGLPADVLKSDLRALEGNLEIASRPRWSDGAEAAPAEGRSRPLAMTTPPRSRDGRTAWGPARAGASATGRPAPGGSASPCPRPPSFPDRQRAPTILSSSAFAMASGPEAWARADAALHTEKAGGQDAVAGAEGLALLEAVDEDADGSCRGTIRARHRSATERDAAARPHRHRHHRHPPDFQPSRPPT</sequence>
<reference evidence="3" key="1">
    <citation type="submission" date="2021-01" db="EMBL/GenBank/DDBJ databases">
        <authorList>
            <person name="Eckstrom K.M.E."/>
        </authorList>
    </citation>
    <scope>NUCLEOTIDE SEQUENCE</scope>
    <source>
        <strain evidence="3">UVCC 0001</strain>
    </source>
</reference>